<dbReference type="InterPro" id="IPR005311">
    <property type="entry name" value="PBP_dimer"/>
</dbReference>
<keyword evidence="14" id="KW-1185">Reference proteome</keyword>
<dbReference type="GO" id="GO:0005886">
    <property type="term" value="C:plasma membrane"/>
    <property type="evidence" value="ECO:0007669"/>
    <property type="project" value="UniProtKB-SubCell"/>
</dbReference>
<dbReference type="Gene3D" id="3.90.1310.10">
    <property type="entry name" value="Penicillin-binding protein 2a (Domain 2)"/>
    <property type="match status" value="1"/>
</dbReference>
<dbReference type="Gene3D" id="1.10.10.1230">
    <property type="entry name" value="Penicillin-binding protein, N-terminal non-catalytic domain, head sub-domain"/>
    <property type="match status" value="1"/>
</dbReference>
<organism evidence="13 14">
    <name type="scientific">Eubacterium ventriosum</name>
    <dbReference type="NCBI Taxonomy" id="39496"/>
    <lineage>
        <taxon>Bacteria</taxon>
        <taxon>Bacillati</taxon>
        <taxon>Bacillota</taxon>
        <taxon>Clostridia</taxon>
        <taxon>Eubacteriales</taxon>
        <taxon>Eubacteriaceae</taxon>
        <taxon>Eubacterium</taxon>
    </lineage>
</organism>
<keyword evidence="7" id="KW-0573">Peptidoglycan synthesis</keyword>
<evidence type="ECO:0000256" key="5">
    <source>
        <dbReference type="ARBA" id="ARBA00022692"/>
    </source>
</evidence>
<dbReference type="PANTHER" id="PTHR30627">
    <property type="entry name" value="PEPTIDOGLYCAN D,D-TRANSPEPTIDASE"/>
    <property type="match status" value="1"/>
</dbReference>
<evidence type="ECO:0000256" key="10">
    <source>
        <dbReference type="ARBA" id="ARBA00023316"/>
    </source>
</evidence>
<comment type="similarity">
    <text evidence="3">Belongs to the transpeptidase family.</text>
</comment>
<evidence type="ECO:0000256" key="7">
    <source>
        <dbReference type="ARBA" id="ARBA00022984"/>
    </source>
</evidence>
<dbReference type="RefSeq" id="WP_117970147.1">
    <property type="nucleotide sequence ID" value="NZ_QSFD01000004.1"/>
</dbReference>
<keyword evidence="10" id="KW-0961">Cell wall biogenesis/degradation</keyword>
<dbReference type="InterPro" id="IPR012338">
    <property type="entry name" value="Beta-lactam/transpept-like"/>
</dbReference>
<evidence type="ECO:0000313" key="14">
    <source>
        <dbReference type="Proteomes" id="UP000284779"/>
    </source>
</evidence>
<keyword evidence="6" id="KW-0133">Cell shape</keyword>
<keyword evidence="9" id="KW-0472">Membrane</keyword>
<dbReference type="Gene3D" id="3.40.710.10">
    <property type="entry name" value="DD-peptidase/beta-lactamase superfamily"/>
    <property type="match status" value="1"/>
</dbReference>
<dbReference type="GO" id="GO:0008658">
    <property type="term" value="F:penicillin binding"/>
    <property type="evidence" value="ECO:0007669"/>
    <property type="project" value="InterPro"/>
</dbReference>
<evidence type="ECO:0000256" key="1">
    <source>
        <dbReference type="ARBA" id="ARBA00004167"/>
    </source>
</evidence>
<evidence type="ECO:0000256" key="8">
    <source>
        <dbReference type="ARBA" id="ARBA00022989"/>
    </source>
</evidence>
<dbReference type="InterPro" id="IPR001460">
    <property type="entry name" value="PCN-bd_Tpept"/>
</dbReference>
<reference evidence="13 14" key="1">
    <citation type="submission" date="2018-08" db="EMBL/GenBank/DDBJ databases">
        <title>A genome reference for cultivated species of the human gut microbiota.</title>
        <authorList>
            <person name="Zou Y."/>
            <person name="Xue W."/>
            <person name="Luo G."/>
        </authorList>
    </citation>
    <scope>NUCLEOTIDE SEQUENCE [LARGE SCALE GENOMIC DNA]</scope>
    <source>
        <strain evidence="13 14">AM44-11BH</strain>
    </source>
</reference>
<proteinExistence type="inferred from homology"/>
<sequence>MSTYIQKTEKTIYKSGTRGKILDKSGKVLAYDALSYAVTIEDKIDSSDTKNSQLNDIVSQTIDIIEKYGDKVTVDFPISLTKDGKWEYNITSEAGILRFKKNVTSNDCKVKDVDYTNATAPEMMNYLKNQFFEVTGDVDNDKLLKIISIRYNIYLHSGQKYITTTVAQDVSKETMVAIQENASTLKGVKAEEQNIRKYNDSLYYAPILGYTGTISETQLEEFNAQGKNYISSDVVGKAGLESAYEDYLQGTRGEQKVFIDSTGKVLSTVSEKDSTEGNDVYMTIDSKLQKATYKLLEKKIASILISEIVNYDVNEDAETDDDIHYIPVKKVYSQLVANNVVSLKKLSRKSATANEKKVNKEYKKAVSDVVKVIKSQLNSDKGKVYNDASKEYQEYYDYIYDLLKNDGILLTSSIDTKDKTYNNYVDGKISINEFIKYSIKKNWINIEGLHVSDAYLSADETYNLLKDYIVEDMSSNTSFGKKVMYYRIYDGTIHSSEILMLLFDQNILQEDEQAYSQLQTYNSTYNYSFIIKQIKKLNITPAQIALDPCSGTIVVTDPNNGQIRALVTYPSYDNNMLSGTVDPDYWQQLVEDQSDPLYNRATQGATAPGSTFKMTTTMAAMENDVVGQYETVVDKGKFEKVTPSPKCWIYPSAHGAENVMNAIADSCNYFFYEMGYRLGTVNGKYDSATGLKKIEPYATKLGLNMKSGVEITEREPHFSTESAIHSAIGQGSNAYTPVQLARYVSTIANGGKNYSLTLINKVVDKDGKTVYKKKAELTNTVKASSSTWDAIHTGMREVVTVGTVRKYFTDTKIKIAGKSGTAQENLHRNSHSLFVAYAPYNKPKLGVVAVIPFGNSSHDSAELAKNVIQYYYGELKNKDLNKDVQKQDIKNTTQD</sequence>
<evidence type="ECO:0000256" key="3">
    <source>
        <dbReference type="ARBA" id="ARBA00007171"/>
    </source>
</evidence>
<evidence type="ECO:0000256" key="4">
    <source>
        <dbReference type="ARBA" id="ARBA00022475"/>
    </source>
</evidence>
<evidence type="ECO:0000256" key="9">
    <source>
        <dbReference type="ARBA" id="ARBA00023136"/>
    </source>
</evidence>
<dbReference type="Pfam" id="PF00905">
    <property type="entry name" value="Transpeptidase"/>
    <property type="match status" value="1"/>
</dbReference>
<dbReference type="SUPFAM" id="SSF56519">
    <property type="entry name" value="Penicillin binding protein dimerisation domain"/>
    <property type="match status" value="1"/>
</dbReference>
<evidence type="ECO:0000259" key="11">
    <source>
        <dbReference type="Pfam" id="PF00905"/>
    </source>
</evidence>
<gene>
    <name evidence="13" type="ORF">DW944_05225</name>
</gene>
<dbReference type="GO" id="GO:0071555">
    <property type="term" value="P:cell wall organization"/>
    <property type="evidence" value="ECO:0007669"/>
    <property type="project" value="UniProtKB-KW"/>
</dbReference>
<comment type="subcellular location">
    <subcellularLocation>
        <location evidence="2">Cell membrane</location>
    </subcellularLocation>
    <subcellularLocation>
        <location evidence="1">Membrane</location>
        <topology evidence="1">Single-pass membrane protein</topology>
    </subcellularLocation>
</comment>
<dbReference type="GO" id="GO:0009252">
    <property type="term" value="P:peptidoglycan biosynthetic process"/>
    <property type="evidence" value="ECO:0007669"/>
    <property type="project" value="UniProtKB-KW"/>
</dbReference>
<evidence type="ECO:0000256" key="6">
    <source>
        <dbReference type="ARBA" id="ARBA00022960"/>
    </source>
</evidence>
<feature type="domain" description="Penicillin-binding protein transpeptidase" evidence="11">
    <location>
        <begin position="551"/>
        <end position="868"/>
    </location>
</feature>
<accession>A0A413R9R8</accession>
<evidence type="ECO:0000259" key="12">
    <source>
        <dbReference type="Pfam" id="PF03717"/>
    </source>
</evidence>
<protein>
    <submittedName>
        <fullName evidence="13">Penicillin-binding protein</fullName>
    </submittedName>
</protein>
<dbReference type="AlphaFoldDB" id="A0A413R9R8"/>
<evidence type="ECO:0000256" key="2">
    <source>
        <dbReference type="ARBA" id="ARBA00004236"/>
    </source>
</evidence>
<keyword evidence="8" id="KW-1133">Transmembrane helix</keyword>
<evidence type="ECO:0000313" key="13">
    <source>
        <dbReference type="EMBL" id="RHA19136.1"/>
    </source>
</evidence>
<dbReference type="PANTHER" id="PTHR30627:SF2">
    <property type="entry name" value="PEPTIDOGLYCAN D,D-TRANSPEPTIDASE MRDA"/>
    <property type="match status" value="1"/>
</dbReference>
<dbReference type="Pfam" id="PF03717">
    <property type="entry name" value="PBP_dimer"/>
    <property type="match status" value="1"/>
</dbReference>
<dbReference type="SUPFAM" id="SSF56601">
    <property type="entry name" value="beta-lactamase/transpeptidase-like"/>
    <property type="match status" value="1"/>
</dbReference>
<feature type="domain" description="Penicillin-binding protein dimerisation" evidence="12">
    <location>
        <begin position="15"/>
        <end position="269"/>
    </location>
</feature>
<comment type="caution">
    <text evidence="13">The sequence shown here is derived from an EMBL/GenBank/DDBJ whole genome shotgun (WGS) entry which is preliminary data.</text>
</comment>
<dbReference type="Proteomes" id="UP000284779">
    <property type="component" value="Unassembled WGS sequence"/>
</dbReference>
<keyword evidence="4" id="KW-1003">Cell membrane</keyword>
<dbReference type="GO" id="GO:0008360">
    <property type="term" value="P:regulation of cell shape"/>
    <property type="evidence" value="ECO:0007669"/>
    <property type="project" value="UniProtKB-KW"/>
</dbReference>
<dbReference type="InterPro" id="IPR050515">
    <property type="entry name" value="Beta-lactam/transpept"/>
</dbReference>
<dbReference type="InterPro" id="IPR036138">
    <property type="entry name" value="PBP_dimer_sf"/>
</dbReference>
<name>A0A413R9R8_9FIRM</name>
<dbReference type="GO" id="GO:0071972">
    <property type="term" value="F:peptidoglycan L,D-transpeptidase activity"/>
    <property type="evidence" value="ECO:0007669"/>
    <property type="project" value="TreeGrafter"/>
</dbReference>
<keyword evidence="5" id="KW-0812">Transmembrane</keyword>
<dbReference type="EMBL" id="QSFD01000004">
    <property type="protein sequence ID" value="RHA19136.1"/>
    <property type="molecule type" value="Genomic_DNA"/>
</dbReference>